<dbReference type="InterPro" id="IPR025736">
    <property type="entry name" value="PucR_C-HTH_dom"/>
</dbReference>
<reference evidence="6 7" key="1">
    <citation type="submission" date="2019-10" db="EMBL/GenBank/DDBJ databases">
        <title>Georgenia wutianyii sp. nov. and Georgenia yuyongxinii sp. nov. isolated from plateau pika (Ochotona curzoniae) in the Qinghai-Tibet plateau of China.</title>
        <authorList>
            <person name="Tian Z."/>
        </authorList>
    </citation>
    <scope>NUCLEOTIDE SEQUENCE [LARGE SCALE GENOMIC DNA]</scope>
    <source>
        <strain evidence="6 7">DSM 21501</strain>
    </source>
</reference>
<accession>A0A7J5UNN6</accession>
<dbReference type="InterPro" id="IPR042070">
    <property type="entry name" value="PucR_C-HTH_sf"/>
</dbReference>
<proteinExistence type="inferred from homology"/>
<keyword evidence="7" id="KW-1185">Reference proteome</keyword>
<dbReference type="PANTHER" id="PTHR33744:SF1">
    <property type="entry name" value="DNA-BINDING TRANSCRIPTIONAL ACTIVATOR ADER"/>
    <property type="match status" value="1"/>
</dbReference>
<feature type="domain" description="CdaR GGDEF-like" evidence="5">
    <location>
        <begin position="278"/>
        <end position="392"/>
    </location>
</feature>
<dbReference type="Pfam" id="PF13556">
    <property type="entry name" value="HTH_30"/>
    <property type="match status" value="1"/>
</dbReference>
<dbReference type="InterPro" id="IPR041522">
    <property type="entry name" value="CdaR_GGDEF"/>
</dbReference>
<comment type="caution">
    <text evidence="6">The sequence shown here is derived from an EMBL/GenBank/DDBJ whole genome shotgun (WGS) entry which is preliminary data.</text>
</comment>
<dbReference type="Proteomes" id="UP000451860">
    <property type="component" value="Unassembled WGS sequence"/>
</dbReference>
<evidence type="ECO:0000256" key="1">
    <source>
        <dbReference type="ARBA" id="ARBA00006754"/>
    </source>
</evidence>
<evidence type="ECO:0000259" key="4">
    <source>
        <dbReference type="Pfam" id="PF13556"/>
    </source>
</evidence>
<evidence type="ECO:0000256" key="2">
    <source>
        <dbReference type="SAM" id="MobiDB-lite"/>
    </source>
</evidence>
<evidence type="ECO:0000259" key="5">
    <source>
        <dbReference type="Pfam" id="PF17853"/>
    </source>
</evidence>
<feature type="domain" description="Purine catabolism PurC-like" evidence="3">
    <location>
        <begin position="8"/>
        <end position="128"/>
    </location>
</feature>
<feature type="region of interest" description="Disordered" evidence="2">
    <location>
        <begin position="187"/>
        <end position="206"/>
    </location>
</feature>
<dbReference type="PANTHER" id="PTHR33744">
    <property type="entry name" value="CARBOHYDRATE DIACID REGULATOR"/>
    <property type="match status" value="1"/>
</dbReference>
<organism evidence="6 7">
    <name type="scientific">Georgenia thermotolerans</name>
    <dbReference type="NCBI Taxonomy" id="527326"/>
    <lineage>
        <taxon>Bacteria</taxon>
        <taxon>Bacillati</taxon>
        <taxon>Actinomycetota</taxon>
        <taxon>Actinomycetes</taxon>
        <taxon>Micrococcales</taxon>
        <taxon>Bogoriellaceae</taxon>
        <taxon>Georgenia</taxon>
    </lineage>
</organism>
<dbReference type="EMBL" id="WHJE01000047">
    <property type="protein sequence ID" value="KAE8763995.1"/>
    <property type="molecule type" value="Genomic_DNA"/>
</dbReference>
<dbReference type="InterPro" id="IPR012914">
    <property type="entry name" value="PucR_dom"/>
</dbReference>
<dbReference type="Pfam" id="PF07905">
    <property type="entry name" value="PucR"/>
    <property type="match status" value="1"/>
</dbReference>
<dbReference type="Pfam" id="PF17853">
    <property type="entry name" value="GGDEF_2"/>
    <property type="match status" value="1"/>
</dbReference>
<dbReference type="RefSeq" id="WP_152202180.1">
    <property type="nucleotide sequence ID" value="NZ_VUKF01000011.1"/>
</dbReference>
<sequence length="509" mass="53710">MALTLEAVLRHPSLARGEPRVVAGAAGLQRRVRWIHSSEVLEIAALLRGGELLLTGGEMLGAASEEDQRRYVRELAARRVAGVGIETARSLPAVPPPLLAEAERLGFPVVELRRRIPFVDVAEAVNAELVNASVVRLRFGGELAHALSALLTHGGDAHALLDLVVRRTGAAAALYDSRGALMLQLPQEDGEAGGPAPSPAAGLTPSPGGLTSRITVRGAHAATLVLTPGPDSDPDLLGVVGEHASEALGLALLRSRPPSTRDLAGSELARLATAGPQERGRLTQLAQILAIDPANPVVAVALVTAATSTGLPGLDALLQRHGRVAMDASETQVRIVLSFADRRHAAHSRHELADRLAAWAQDLEAVGVGVGPVVPDLASVATSMEAAEAAVRDRATYGPGWAVDATTAAVEHLLDAPDLRARRELFVRGQLAMLLALRPVEGETLMHTLETYFDCGCNKTRTAELLHLQRQSLYGRLERAFGLLGGDPTGTDRALPLHLALRLRQRLSS</sequence>
<feature type="domain" description="PucR C-terminal helix-turn-helix" evidence="4">
    <location>
        <begin position="445"/>
        <end position="503"/>
    </location>
</feature>
<protein>
    <submittedName>
        <fullName evidence="6">PucR family transcriptional regulator</fullName>
    </submittedName>
</protein>
<evidence type="ECO:0000259" key="3">
    <source>
        <dbReference type="Pfam" id="PF07905"/>
    </source>
</evidence>
<dbReference type="AlphaFoldDB" id="A0A7J5UNN6"/>
<evidence type="ECO:0000313" key="6">
    <source>
        <dbReference type="EMBL" id="KAE8763995.1"/>
    </source>
</evidence>
<gene>
    <name evidence="6" type="ORF">GB883_11305</name>
</gene>
<comment type="similarity">
    <text evidence="1">Belongs to the CdaR family.</text>
</comment>
<evidence type="ECO:0000313" key="7">
    <source>
        <dbReference type="Proteomes" id="UP000451860"/>
    </source>
</evidence>
<dbReference type="InterPro" id="IPR051448">
    <property type="entry name" value="CdaR-like_regulators"/>
</dbReference>
<name>A0A7J5UNN6_9MICO</name>
<dbReference type="OrthoDB" id="2973014at2"/>
<dbReference type="Gene3D" id="1.10.10.2840">
    <property type="entry name" value="PucR C-terminal helix-turn-helix domain"/>
    <property type="match status" value="1"/>
</dbReference>